<dbReference type="EMBL" id="VSSQ01012087">
    <property type="protein sequence ID" value="MPM48414.1"/>
    <property type="molecule type" value="Genomic_DNA"/>
</dbReference>
<evidence type="ECO:0000313" key="1">
    <source>
        <dbReference type="EMBL" id="MPM48414.1"/>
    </source>
</evidence>
<accession>A0A645AFG0</accession>
<comment type="caution">
    <text evidence="1">The sequence shown here is derived from an EMBL/GenBank/DDBJ whole genome shotgun (WGS) entry which is preliminary data.</text>
</comment>
<organism evidence="1">
    <name type="scientific">bioreactor metagenome</name>
    <dbReference type="NCBI Taxonomy" id="1076179"/>
    <lineage>
        <taxon>unclassified sequences</taxon>
        <taxon>metagenomes</taxon>
        <taxon>ecological metagenomes</taxon>
    </lineage>
</organism>
<dbReference type="AlphaFoldDB" id="A0A645AFG0"/>
<sequence length="102" mass="12015">MVNSDFIFEVEQAISAYEAANNRVASRTREMFTHHNNDYVLVLSLLMKSPDLQQGFKVLRDTNQLEKTFEAVILRHKELFETEVIEVAQWRLSHPNDLLEFF</sequence>
<protein>
    <submittedName>
        <fullName evidence="1">Uncharacterized protein</fullName>
    </submittedName>
</protein>
<proteinExistence type="predicted"/>
<name>A0A645AFG0_9ZZZZ</name>
<gene>
    <name evidence="1" type="ORF">SDC9_95139</name>
</gene>
<reference evidence="1" key="1">
    <citation type="submission" date="2019-08" db="EMBL/GenBank/DDBJ databases">
        <authorList>
            <person name="Kucharzyk K."/>
            <person name="Murdoch R.W."/>
            <person name="Higgins S."/>
            <person name="Loffler F."/>
        </authorList>
    </citation>
    <scope>NUCLEOTIDE SEQUENCE</scope>
</reference>